<evidence type="ECO:0000313" key="1">
    <source>
        <dbReference type="EMBL" id="MEQ2312703.1"/>
    </source>
</evidence>
<proteinExistence type="predicted"/>
<protein>
    <submittedName>
        <fullName evidence="1">Uncharacterized protein</fullName>
    </submittedName>
</protein>
<keyword evidence="2" id="KW-1185">Reference proteome</keyword>
<gene>
    <name evidence="1" type="ORF">AMECASPLE_033898</name>
</gene>
<comment type="caution">
    <text evidence="1">The sequence shown here is derived from an EMBL/GenBank/DDBJ whole genome shotgun (WGS) entry which is preliminary data.</text>
</comment>
<sequence>MNITVSQLLIKQKEPADNSFWVFLFTRPWFQFAKHSLTMRPDKNVNQGSMALNQVEPSLIIIHELECLCQATADENLRIYCNKLSFSFKFYHQKTKRSPEDS</sequence>
<dbReference type="Proteomes" id="UP001469553">
    <property type="component" value="Unassembled WGS sequence"/>
</dbReference>
<organism evidence="1 2">
    <name type="scientific">Ameca splendens</name>
    <dbReference type="NCBI Taxonomy" id="208324"/>
    <lineage>
        <taxon>Eukaryota</taxon>
        <taxon>Metazoa</taxon>
        <taxon>Chordata</taxon>
        <taxon>Craniata</taxon>
        <taxon>Vertebrata</taxon>
        <taxon>Euteleostomi</taxon>
        <taxon>Actinopterygii</taxon>
        <taxon>Neopterygii</taxon>
        <taxon>Teleostei</taxon>
        <taxon>Neoteleostei</taxon>
        <taxon>Acanthomorphata</taxon>
        <taxon>Ovalentaria</taxon>
        <taxon>Atherinomorphae</taxon>
        <taxon>Cyprinodontiformes</taxon>
        <taxon>Goodeidae</taxon>
        <taxon>Ameca</taxon>
    </lineage>
</organism>
<dbReference type="EMBL" id="JAHRIP010079928">
    <property type="protein sequence ID" value="MEQ2312703.1"/>
    <property type="molecule type" value="Genomic_DNA"/>
</dbReference>
<accession>A0ABV1A2C4</accession>
<reference evidence="1 2" key="1">
    <citation type="submission" date="2021-06" db="EMBL/GenBank/DDBJ databases">
        <authorList>
            <person name="Palmer J.M."/>
        </authorList>
    </citation>
    <scope>NUCLEOTIDE SEQUENCE [LARGE SCALE GENOMIC DNA]</scope>
    <source>
        <strain evidence="1 2">AS_MEX2019</strain>
        <tissue evidence="1">Muscle</tissue>
    </source>
</reference>
<name>A0ABV1A2C4_9TELE</name>
<evidence type="ECO:0000313" key="2">
    <source>
        <dbReference type="Proteomes" id="UP001469553"/>
    </source>
</evidence>